<dbReference type="CDD" id="cd01949">
    <property type="entry name" value="GGDEF"/>
    <property type="match status" value="1"/>
</dbReference>
<protein>
    <recommendedName>
        <fullName evidence="1">diguanylate cyclase</fullName>
        <ecNumber evidence="1">2.7.7.65</ecNumber>
    </recommendedName>
</protein>
<organism evidence="6 7">
    <name type="scientific">Massilia glaciei</name>
    <dbReference type="NCBI Taxonomy" id="1524097"/>
    <lineage>
        <taxon>Bacteria</taxon>
        <taxon>Pseudomonadati</taxon>
        <taxon>Pseudomonadota</taxon>
        <taxon>Betaproteobacteria</taxon>
        <taxon>Burkholderiales</taxon>
        <taxon>Oxalobacteraceae</taxon>
        <taxon>Telluria group</taxon>
        <taxon>Massilia</taxon>
    </lineage>
</organism>
<dbReference type="Pfam" id="PF00072">
    <property type="entry name" value="Response_reg"/>
    <property type="match status" value="1"/>
</dbReference>
<keyword evidence="3" id="KW-0597">Phosphoprotein</keyword>
<dbReference type="PANTHER" id="PTHR45138">
    <property type="entry name" value="REGULATORY COMPONENTS OF SENSORY TRANSDUCTION SYSTEM"/>
    <property type="match status" value="1"/>
</dbReference>
<dbReference type="InterPro" id="IPR001789">
    <property type="entry name" value="Sig_transdc_resp-reg_receiver"/>
</dbReference>
<dbReference type="Pfam" id="PF00990">
    <property type="entry name" value="GGDEF"/>
    <property type="match status" value="1"/>
</dbReference>
<sequence>MKILIADKDPVSQRKLKDALEGWGFQVLAETDGQRVHELLLGTDPPTLAVLDWTLPELRGAELCRKLSARGSQGHTYVIMLTENDEPALVAAVMKAGADDFLCKPVRIDELELRGRAGKRICELEQRLRLRATHDALTGIYNRGAIIEILQITVSRHKRDHAGVAIIFADLDHFSRINEEHGQLAGDAVLREVSQRIGYVLREYDSVGRYGGEELLVVLPTCDARNALEVAERIRLSVCAQPILTPAGPVSASVSLGVSVLFDETVLRYSELIQLADQALHEAKNSGRNQVVLARSAHASARA</sequence>
<dbReference type="SUPFAM" id="SSF52172">
    <property type="entry name" value="CheY-like"/>
    <property type="match status" value="1"/>
</dbReference>
<keyword evidence="7" id="KW-1185">Reference proteome</keyword>
<feature type="modified residue" description="4-aspartylphosphate" evidence="3">
    <location>
        <position position="52"/>
    </location>
</feature>
<dbReference type="PROSITE" id="PS50887">
    <property type="entry name" value="GGDEF"/>
    <property type="match status" value="1"/>
</dbReference>
<dbReference type="InterPro" id="IPR043128">
    <property type="entry name" value="Rev_trsase/Diguanyl_cyclase"/>
</dbReference>
<name>A0A2U2I7K6_9BURK</name>
<gene>
    <name evidence="6" type="ORF">C7C56_000300</name>
</gene>
<dbReference type="Gene3D" id="3.30.70.270">
    <property type="match status" value="1"/>
</dbReference>
<feature type="domain" description="GGDEF" evidence="5">
    <location>
        <begin position="162"/>
        <end position="296"/>
    </location>
</feature>
<dbReference type="GO" id="GO:0043709">
    <property type="term" value="P:cell adhesion involved in single-species biofilm formation"/>
    <property type="evidence" value="ECO:0007669"/>
    <property type="project" value="TreeGrafter"/>
</dbReference>
<dbReference type="EC" id="2.7.7.65" evidence="1"/>
<dbReference type="SMART" id="SM00448">
    <property type="entry name" value="REC"/>
    <property type="match status" value="1"/>
</dbReference>
<dbReference type="GO" id="GO:0000160">
    <property type="term" value="P:phosphorelay signal transduction system"/>
    <property type="evidence" value="ECO:0007669"/>
    <property type="project" value="InterPro"/>
</dbReference>
<dbReference type="Proteomes" id="UP000241421">
    <property type="component" value="Unassembled WGS sequence"/>
</dbReference>
<dbReference type="CDD" id="cd00156">
    <property type="entry name" value="REC"/>
    <property type="match status" value="1"/>
</dbReference>
<dbReference type="EMBL" id="PXWF02000005">
    <property type="protein sequence ID" value="PWF55743.1"/>
    <property type="molecule type" value="Genomic_DNA"/>
</dbReference>
<proteinExistence type="predicted"/>
<dbReference type="GO" id="GO:0052621">
    <property type="term" value="F:diguanylate cyclase activity"/>
    <property type="evidence" value="ECO:0007669"/>
    <property type="project" value="UniProtKB-EC"/>
</dbReference>
<evidence type="ECO:0000256" key="1">
    <source>
        <dbReference type="ARBA" id="ARBA00012528"/>
    </source>
</evidence>
<dbReference type="FunFam" id="3.30.70.270:FF:000001">
    <property type="entry name" value="Diguanylate cyclase domain protein"/>
    <property type="match status" value="1"/>
</dbReference>
<dbReference type="PROSITE" id="PS50110">
    <property type="entry name" value="RESPONSE_REGULATORY"/>
    <property type="match status" value="1"/>
</dbReference>
<comment type="caution">
    <text evidence="6">The sequence shown here is derived from an EMBL/GenBank/DDBJ whole genome shotgun (WGS) entry which is preliminary data.</text>
</comment>
<dbReference type="Gene3D" id="3.40.50.2300">
    <property type="match status" value="1"/>
</dbReference>
<dbReference type="SMART" id="SM00267">
    <property type="entry name" value="GGDEF"/>
    <property type="match status" value="1"/>
</dbReference>
<dbReference type="PANTHER" id="PTHR45138:SF9">
    <property type="entry name" value="DIGUANYLATE CYCLASE DGCM-RELATED"/>
    <property type="match status" value="1"/>
</dbReference>
<dbReference type="GO" id="GO:1902201">
    <property type="term" value="P:negative regulation of bacterial-type flagellum-dependent cell motility"/>
    <property type="evidence" value="ECO:0007669"/>
    <property type="project" value="TreeGrafter"/>
</dbReference>
<comment type="catalytic activity">
    <reaction evidence="2">
        <text>2 GTP = 3',3'-c-di-GMP + 2 diphosphate</text>
        <dbReference type="Rhea" id="RHEA:24898"/>
        <dbReference type="ChEBI" id="CHEBI:33019"/>
        <dbReference type="ChEBI" id="CHEBI:37565"/>
        <dbReference type="ChEBI" id="CHEBI:58805"/>
        <dbReference type="EC" id="2.7.7.65"/>
    </reaction>
</comment>
<dbReference type="AlphaFoldDB" id="A0A2U2I7K6"/>
<dbReference type="InterPro" id="IPR029787">
    <property type="entry name" value="Nucleotide_cyclase"/>
</dbReference>
<evidence type="ECO:0000259" key="4">
    <source>
        <dbReference type="PROSITE" id="PS50110"/>
    </source>
</evidence>
<dbReference type="SUPFAM" id="SSF55073">
    <property type="entry name" value="Nucleotide cyclase"/>
    <property type="match status" value="1"/>
</dbReference>
<feature type="domain" description="Response regulatory" evidence="4">
    <location>
        <begin position="2"/>
        <end position="119"/>
    </location>
</feature>
<accession>A0A2U2I7K6</accession>
<evidence type="ECO:0000313" key="6">
    <source>
        <dbReference type="EMBL" id="PWF55743.1"/>
    </source>
</evidence>
<evidence type="ECO:0000256" key="3">
    <source>
        <dbReference type="PROSITE-ProRule" id="PRU00169"/>
    </source>
</evidence>
<dbReference type="InterPro" id="IPR011006">
    <property type="entry name" value="CheY-like_superfamily"/>
</dbReference>
<dbReference type="InterPro" id="IPR000160">
    <property type="entry name" value="GGDEF_dom"/>
</dbReference>
<evidence type="ECO:0000256" key="2">
    <source>
        <dbReference type="ARBA" id="ARBA00034247"/>
    </source>
</evidence>
<dbReference type="GO" id="GO:0005886">
    <property type="term" value="C:plasma membrane"/>
    <property type="evidence" value="ECO:0007669"/>
    <property type="project" value="TreeGrafter"/>
</dbReference>
<reference evidence="6 7" key="1">
    <citation type="submission" date="2018-04" db="EMBL/GenBank/DDBJ databases">
        <title>Massilia violaceinigra sp. nov., a novel purple-pigmented bacterium isolated from Tianshan glacier, Xinjiang, China.</title>
        <authorList>
            <person name="Wang H."/>
        </authorList>
    </citation>
    <scope>NUCLEOTIDE SEQUENCE [LARGE SCALE GENOMIC DNA]</scope>
    <source>
        <strain evidence="6 7">B448-2</strain>
    </source>
</reference>
<dbReference type="NCBIfam" id="TIGR00254">
    <property type="entry name" value="GGDEF"/>
    <property type="match status" value="1"/>
</dbReference>
<dbReference type="OrthoDB" id="9813903at2"/>
<dbReference type="InterPro" id="IPR050469">
    <property type="entry name" value="Diguanylate_Cyclase"/>
</dbReference>
<evidence type="ECO:0000313" key="7">
    <source>
        <dbReference type="Proteomes" id="UP000241421"/>
    </source>
</evidence>
<dbReference type="RefSeq" id="WP_106755520.1">
    <property type="nucleotide sequence ID" value="NZ_PXWF02000005.1"/>
</dbReference>
<evidence type="ECO:0000259" key="5">
    <source>
        <dbReference type="PROSITE" id="PS50887"/>
    </source>
</evidence>